<organism evidence="3 4">
    <name type="scientific">Levilactobacillus brevis</name>
    <name type="common">Lactobacillus brevis</name>
    <dbReference type="NCBI Taxonomy" id="1580"/>
    <lineage>
        <taxon>Bacteria</taxon>
        <taxon>Bacillati</taxon>
        <taxon>Bacillota</taxon>
        <taxon>Bacilli</taxon>
        <taxon>Lactobacillales</taxon>
        <taxon>Lactobacillaceae</taxon>
        <taxon>Levilactobacillus</taxon>
    </lineage>
</organism>
<accession>A0A5B7XXV9</accession>
<sequence length="336" mass="36774">MVRELVARLVVFRYSEGNTKRNGVIVMKTWQKVVSGAAALSAVGAVSVLGAAAGLYLAATKSYARSRQQSKERAISENTAADNAWYLRHHPVEWTQMTADGLCLRASWLAAKQPTTKVVILAHGLGHAREQMIPWARVFHDWGYAVLMPDARAHGESDGHTIGYGWPDRHDYQGWITQVIDQNGADSQIVLLGISMGAATVMATAGEDLPTNVKAIIADSGYASVLGEARYRMWHNFHVPARPTLTIADQYSRWGDYRLADGDIAGQLKKSQIPLLLIHGAKDTTVPVENLDILYQAAAGPKQKYCDPNAEHIATRDADPVKYDQLVADFLSTVIA</sequence>
<keyword evidence="1" id="KW-1133">Transmembrane helix</keyword>
<evidence type="ECO:0000256" key="1">
    <source>
        <dbReference type="SAM" id="Phobius"/>
    </source>
</evidence>
<keyword evidence="1" id="KW-0472">Membrane</keyword>
<reference evidence="3 4" key="1">
    <citation type="submission" date="2018-07" db="EMBL/GenBank/DDBJ databases">
        <authorList>
            <person name="Feyereisen M."/>
        </authorList>
    </citation>
    <scope>NUCLEOTIDE SEQUENCE [LARGE SCALE GENOMIC DNA]</scope>
    <source>
        <strain evidence="3 4">UCCLBBS449</strain>
    </source>
</reference>
<dbReference type="PANTHER" id="PTHR43358">
    <property type="entry name" value="ALPHA/BETA-HYDROLASE"/>
    <property type="match status" value="1"/>
</dbReference>
<feature type="transmembrane region" description="Helical" evidence="1">
    <location>
        <begin position="37"/>
        <end position="59"/>
    </location>
</feature>
<feature type="domain" description="AB hydrolase-1" evidence="2">
    <location>
        <begin position="118"/>
        <end position="237"/>
    </location>
</feature>
<name>A0A5B7XXV9_LEVBR</name>
<proteinExistence type="predicted"/>
<dbReference type="Proteomes" id="UP000307074">
    <property type="component" value="Chromosome"/>
</dbReference>
<dbReference type="SUPFAM" id="SSF53474">
    <property type="entry name" value="alpha/beta-Hydrolases"/>
    <property type="match status" value="1"/>
</dbReference>
<evidence type="ECO:0000259" key="2">
    <source>
        <dbReference type="Pfam" id="PF00561"/>
    </source>
</evidence>
<dbReference type="Pfam" id="PF00561">
    <property type="entry name" value="Abhydrolase_1"/>
    <property type="match status" value="1"/>
</dbReference>
<keyword evidence="1" id="KW-0812">Transmembrane</keyword>
<dbReference type="EMBL" id="CP031198">
    <property type="protein sequence ID" value="QCZ52508.1"/>
    <property type="molecule type" value="Genomic_DNA"/>
</dbReference>
<dbReference type="InterPro" id="IPR000073">
    <property type="entry name" value="AB_hydrolase_1"/>
</dbReference>
<dbReference type="PANTHER" id="PTHR43358:SF4">
    <property type="entry name" value="ALPHA_BETA HYDROLASE FOLD-1 DOMAIN-CONTAINING PROTEIN"/>
    <property type="match status" value="1"/>
</dbReference>
<dbReference type="InterPro" id="IPR029058">
    <property type="entry name" value="AB_hydrolase_fold"/>
</dbReference>
<dbReference type="Gene3D" id="3.40.50.1820">
    <property type="entry name" value="alpha/beta hydrolase"/>
    <property type="match status" value="1"/>
</dbReference>
<protein>
    <submittedName>
        <fullName evidence="3">YqkD</fullName>
    </submittedName>
</protein>
<evidence type="ECO:0000313" key="4">
    <source>
        <dbReference type="Proteomes" id="UP000307074"/>
    </source>
</evidence>
<dbReference type="InterPro" id="IPR052920">
    <property type="entry name" value="DNA-binding_regulatory"/>
</dbReference>
<evidence type="ECO:0000313" key="3">
    <source>
        <dbReference type="EMBL" id="QCZ52508.1"/>
    </source>
</evidence>
<dbReference type="AlphaFoldDB" id="A0A5B7XXV9"/>
<gene>
    <name evidence="3" type="ORF">UCCLBBS449_0529</name>
</gene>